<feature type="compositionally biased region" description="Polar residues" evidence="2">
    <location>
        <begin position="60"/>
        <end position="75"/>
    </location>
</feature>
<evidence type="ECO:0000256" key="3">
    <source>
        <dbReference type="SAM" id="SignalP"/>
    </source>
</evidence>
<keyword evidence="7" id="KW-1185">Reference proteome</keyword>
<feature type="domain" description="Soluble ligand binding" evidence="5">
    <location>
        <begin position="548"/>
        <end position="596"/>
    </location>
</feature>
<feature type="chain" id="PRO_5046708313" evidence="3">
    <location>
        <begin position="41"/>
        <end position="661"/>
    </location>
</feature>
<dbReference type="RefSeq" id="WP_320422152.1">
    <property type="nucleotide sequence ID" value="NZ_JAXCLA010000002.1"/>
</dbReference>
<dbReference type="Proteomes" id="UP001285263">
    <property type="component" value="Unassembled WGS sequence"/>
</dbReference>
<reference evidence="6 7" key="1">
    <citation type="submission" date="2023-11" db="EMBL/GenBank/DDBJ databases">
        <title>Paucibacter sp. nov., isolated from fresh soil in Korea.</title>
        <authorList>
            <person name="Le N.T.T."/>
        </authorList>
    </citation>
    <scope>NUCLEOTIDE SEQUENCE [LARGE SCALE GENOMIC DNA]</scope>
    <source>
        <strain evidence="6 7">R3-3</strain>
    </source>
</reference>
<feature type="domain" description="Soluble ligand binding" evidence="5">
    <location>
        <begin position="322"/>
        <end position="367"/>
    </location>
</feature>
<dbReference type="InterPro" id="IPR049712">
    <property type="entry name" value="Poly_export"/>
</dbReference>
<gene>
    <name evidence="6" type="ORF">SNE35_07035</name>
</gene>
<protein>
    <submittedName>
        <fullName evidence="6">SLBB domain-containing protein</fullName>
    </submittedName>
</protein>
<comment type="caution">
    <text evidence="6">The sequence shown here is derived from an EMBL/GenBank/DDBJ whole genome shotgun (WGS) entry which is preliminary data.</text>
</comment>
<evidence type="ECO:0000256" key="1">
    <source>
        <dbReference type="ARBA" id="ARBA00022729"/>
    </source>
</evidence>
<dbReference type="InterPro" id="IPR003715">
    <property type="entry name" value="Poly_export_N"/>
</dbReference>
<feature type="domain" description="Soluble ligand binding" evidence="5">
    <location>
        <begin position="410"/>
        <end position="446"/>
    </location>
</feature>
<evidence type="ECO:0000259" key="5">
    <source>
        <dbReference type="Pfam" id="PF10531"/>
    </source>
</evidence>
<proteinExistence type="predicted"/>
<dbReference type="InterPro" id="IPR019554">
    <property type="entry name" value="Soluble_ligand-bd"/>
</dbReference>
<dbReference type="Gene3D" id="3.30.1950.10">
    <property type="entry name" value="wza like domain"/>
    <property type="match status" value="1"/>
</dbReference>
<dbReference type="EMBL" id="JAXCLA010000002">
    <property type="protein sequence ID" value="MDY0744253.1"/>
    <property type="molecule type" value="Genomic_DNA"/>
</dbReference>
<feature type="compositionally biased region" description="Basic and acidic residues" evidence="2">
    <location>
        <begin position="76"/>
        <end position="87"/>
    </location>
</feature>
<dbReference type="Gene3D" id="3.10.560.10">
    <property type="entry name" value="Outer membrane lipoprotein wza domain like"/>
    <property type="match status" value="4"/>
</dbReference>
<feature type="signal peptide" evidence="3">
    <location>
        <begin position="1"/>
        <end position="40"/>
    </location>
</feature>
<evidence type="ECO:0000313" key="6">
    <source>
        <dbReference type="EMBL" id="MDY0744253.1"/>
    </source>
</evidence>
<dbReference type="PANTHER" id="PTHR33619:SF3">
    <property type="entry name" value="POLYSACCHARIDE EXPORT PROTEIN GFCE-RELATED"/>
    <property type="match status" value="1"/>
</dbReference>
<feature type="compositionally biased region" description="Low complexity" evidence="2">
    <location>
        <begin position="43"/>
        <end position="53"/>
    </location>
</feature>
<organism evidence="6 7">
    <name type="scientific">Roseateles agri</name>
    <dbReference type="NCBI Taxonomy" id="3098619"/>
    <lineage>
        <taxon>Bacteria</taxon>
        <taxon>Pseudomonadati</taxon>
        <taxon>Pseudomonadota</taxon>
        <taxon>Betaproteobacteria</taxon>
        <taxon>Burkholderiales</taxon>
        <taxon>Sphaerotilaceae</taxon>
        <taxon>Roseateles</taxon>
    </lineage>
</organism>
<feature type="domain" description="Soluble ligand binding" evidence="5">
    <location>
        <begin position="238"/>
        <end position="284"/>
    </location>
</feature>
<evidence type="ECO:0000256" key="2">
    <source>
        <dbReference type="SAM" id="MobiDB-lite"/>
    </source>
</evidence>
<dbReference type="Pfam" id="PF02563">
    <property type="entry name" value="Poly_export"/>
    <property type="match status" value="1"/>
</dbReference>
<keyword evidence="1 3" id="KW-0732">Signal</keyword>
<dbReference type="PANTHER" id="PTHR33619">
    <property type="entry name" value="POLYSACCHARIDE EXPORT PROTEIN GFCE-RELATED"/>
    <property type="match status" value="1"/>
</dbReference>
<evidence type="ECO:0000313" key="7">
    <source>
        <dbReference type="Proteomes" id="UP001285263"/>
    </source>
</evidence>
<feature type="domain" description="Polysaccharide export protein N-terminal" evidence="4">
    <location>
        <begin position="157"/>
        <end position="229"/>
    </location>
</feature>
<sequence length="661" mass="70835">MDFTFAGVRAGLRPASHERANIVVAMLAAVCLCIGTSAVAADSTDVSSTSTSSNGPFRLSAQTSAQQDLSTGQRNADSERRTISGRPARYEPGEFELYVNKLLGVDVQPYTTVQRMPAETTASGEVREPRPQLIVRRLGADLMLDGRDGMADGPRAVGEDYVLGIGDEVQITLWGSVDADLRLVVDRLGRINVPRVGPIMVAGVRYGQLNDVVQSRVAQTFKNFQVTTALGRLRSFRIYVTGYTQHPGPYTVSSLSTVVTGLMQAGGPSAAGSFRNVELRRSGKTIAHFDAYDLLLRGDKSTDVPLQAEDVLYIGQVGAQAAVLGSVNKTSIIELKAGETVADAINMAGGFSAVADRSRISVERLSDRNDKRVVQLDLPAQSGAPVSNGDVLRAFSAVDAELAQDRQYKRVRVEGEVLRPGDYLLPPASTLQDALQAAGGLTPQAYVFGTDFSRESVRKVQQDNYDRALRDMETDFTRTTSTQRALTADEAATQAQRATGASRLIERLRTVRPTGRIVLQLDPAGSTLPQLVVEDGDRLTVPPRPTTVGVFGSVFNAGSYLLTRGSTLNDVMKLAGGAKKGADEGSVFVLRANGSVVSSRQTDSGWLSMGSGINNLPALPGDTIFVPEELDKTTFAQSAQQWTQILYQFGLGAAALKTIRN</sequence>
<accession>A0ABU5DD98</accession>
<dbReference type="Pfam" id="PF10531">
    <property type="entry name" value="SLBB"/>
    <property type="match status" value="4"/>
</dbReference>
<feature type="region of interest" description="Disordered" evidence="2">
    <location>
        <begin position="43"/>
        <end position="87"/>
    </location>
</feature>
<name>A0ABU5DD98_9BURK</name>
<evidence type="ECO:0000259" key="4">
    <source>
        <dbReference type="Pfam" id="PF02563"/>
    </source>
</evidence>